<sequence>MARFSDLPNEITRLILRFVQLEDLENFAQTSKIVSIVAKPFLEEHRRLIRRYNKFCSEADSGLFRDGITCGPIPALLREVLANPRIARYVRHIRLDTLVDGSDPSPLDEVDSDEAFELYSQSVDLFTDAASQSELIACKPAAYETMLEEGSEAFLLAILLPLLPNLTSMSIEWATEEQSCFHEVIQRASEVDTTAFGNLKNVCLISQASETDIWLRDIWQFTALPSLRLLTAYGVSDDRDWLYSPLPRKSSHTTELRLLRCALASKSLYNFLQPFDNLESFVFENTLPPDRPFDPFFVRSAFSSQARTTLSKLTILANNVDWEDSFMGSLHDFEVLREVHTEWSFLVPWPYRWESKMWPDSLRTVKLRDMTSRQADHYGSFIKGVAAAQKAASLRLERMTLFVSSVGPPIRCVQGGLRPRVHELEQTCKDAGISLTIGISMNGSQGLDADLL</sequence>
<evidence type="ECO:0000313" key="3">
    <source>
        <dbReference type="Proteomes" id="UP001276659"/>
    </source>
</evidence>
<evidence type="ECO:0000313" key="2">
    <source>
        <dbReference type="EMBL" id="KAK3172848.1"/>
    </source>
</evidence>
<dbReference type="AlphaFoldDB" id="A0AAD9Z8I6"/>
<dbReference type="InterPro" id="IPR001810">
    <property type="entry name" value="F-box_dom"/>
</dbReference>
<accession>A0AAD9Z8I6</accession>
<reference evidence="2" key="1">
    <citation type="submission" date="2022-11" db="EMBL/GenBank/DDBJ databases">
        <title>Chromosomal genome sequence assembly and mating type (MAT) locus characterization of the leprose asexual lichenized fungus Lepraria neglecta (Nyl.) Erichsen.</title>
        <authorList>
            <person name="Allen J.L."/>
            <person name="Pfeffer B."/>
        </authorList>
    </citation>
    <scope>NUCLEOTIDE SEQUENCE</scope>
    <source>
        <strain evidence="2">Allen 5258</strain>
    </source>
</reference>
<protein>
    <recommendedName>
        <fullName evidence="1">F-box domain-containing protein</fullName>
    </recommendedName>
</protein>
<gene>
    <name evidence="2" type="ORF">OEA41_006173</name>
</gene>
<proteinExistence type="predicted"/>
<keyword evidence="3" id="KW-1185">Reference proteome</keyword>
<dbReference type="CDD" id="cd09917">
    <property type="entry name" value="F-box_SF"/>
    <property type="match status" value="1"/>
</dbReference>
<organism evidence="2 3">
    <name type="scientific">Lepraria neglecta</name>
    <dbReference type="NCBI Taxonomy" id="209136"/>
    <lineage>
        <taxon>Eukaryota</taxon>
        <taxon>Fungi</taxon>
        <taxon>Dikarya</taxon>
        <taxon>Ascomycota</taxon>
        <taxon>Pezizomycotina</taxon>
        <taxon>Lecanoromycetes</taxon>
        <taxon>OSLEUM clade</taxon>
        <taxon>Lecanoromycetidae</taxon>
        <taxon>Lecanorales</taxon>
        <taxon>Lecanorineae</taxon>
        <taxon>Stereocaulaceae</taxon>
        <taxon>Lepraria</taxon>
    </lineage>
</organism>
<name>A0AAD9Z8I6_9LECA</name>
<feature type="domain" description="F-box" evidence="1">
    <location>
        <begin position="1"/>
        <end position="52"/>
    </location>
</feature>
<dbReference type="Proteomes" id="UP001276659">
    <property type="component" value="Unassembled WGS sequence"/>
</dbReference>
<comment type="caution">
    <text evidence="2">The sequence shown here is derived from an EMBL/GenBank/DDBJ whole genome shotgun (WGS) entry which is preliminary data.</text>
</comment>
<evidence type="ECO:0000259" key="1">
    <source>
        <dbReference type="PROSITE" id="PS50181"/>
    </source>
</evidence>
<dbReference type="EMBL" id="JASNWA010000007">
    <property type="protein sequence ID" value="KAK3172848.1"/>
    <property type="molecule type" value="Genomic_DNA"/>
</dbReference>
<dbReference type="PROSITE" id="PS50181">
    <property type="entry name" value="FBOX"/>
    <property type="match status" value="1"/>
</dbReference>
<dbReference type="Pfam" id="PF00646">
    <property type="entry name" value="F-box"/>
    <property type="match status" value="1"/>
</dbReference>